<evidence type="ECO:0000313" key="2">
    <source>
        <dbReference type="Proteomes" id="UP001145742"/>
    </source>
</evidence>
<sequence length="97" mass="10666">MLLAQGMRHILPVVMRPHNSSGNTVEKDGCMGVTGKVALRPSSQDDVKVKMQCLVEEMDDYEYEIRTKPDVGCKVKKAQTKLSADSTILSSVILTLT</sequence>
<organism evidence="1 2">
    <name type="scientific">Willisornis vidua</name>
    <name type="common">Xingu scale-backed antbird</name>
    <dbReference type="NCBI Taxonomy" id="1566151"/>
    <lineage>
        <taxon>Eukaryota</taxon>
        <taxon>Metazoa</taxon>
        <taxon>Chordata</taxon>
        <taxon>Craniata</taxon>
        <taxon>Vertebrata</taxon>
        <taxon>Euteleostomi</taxon>
        <taxon>Archelosauria</taxon>
        <taxon>Archosauria</taxon>
        <taxon>Dinosauria</taxon>
        <taxon>Saurischia</taxon>
        <taxon>Theropoda</taxon>
        <taxon>Coelurosauria</taxon>
        <taxon>Aves</taxon>
        <taxon>Neognathae</taxon>
        <taxon>Neoaves</taxon>
        <taxon>Telluraves</taxon>
        <taxon>Australaves</taxon>
        <taxon>Passeriformes</taxon>
        <taxon>Thamnophilidae</taxon>
        <taxon>Willisornis</taxon>
    </lineage>
</organism>
<keyword evidence="2" id="KW-1185">Reference proteome</keyword>
<protein>
    <submittedName>
        <fullName evidence="1">Uncharacterized protein</fullName>
    </submittedName>
</protein>
<proteinExistence type="predicted"/>
<gene>
    <name evidence="1" type="ORF">WISP_137800</name>
</gene>
<name>A0ABQ9CMQ7_9PASS</name>
<dbReference type="EMBL" id="WHWB01034693">
    <property type="protein sequence ID" value="KAJ7405679.1"/>
    <property type="molecule type" value="Genomic_DNA"/>
</dbReference>
<evidence type="ECO:0000313" key="1">
    <source>
        <dbReference type="EMBL" id="KAJ7405679.1"/>
    </source>
</evidence>
<accession>A0ABQ9CMQ7</accession>
<dbReference type="Proteomes" id="UP001145742">
    <property type="component" value="Unassembled WGS sequence"/>
</dbReference>
<reference evidence="1" key="1">
    <citation type="submission" date="2019-10" db="EMBL/GenBank/DDBJ databases">
        <authorList>
            <person name="Soares A.E.R."/>
            <person name="Aleixo A."/>
            <person name="Schneider P."/>
            <person name="Miyaki C.Y."/>
            <person name="Schneider M.P."/>
            <person name="Mello C."/>
            <person name="Vasconcelos A.T.R."/>
        </authorList>
    </citation>
    <scope>NUCLEOTIDE SEQUENCE</scope>
    <source>
        <tissue evidence="1">Muscle</tissue>
    </source>
</reference>
<comment type="caution">
    <text evidence="1">The sequence shown here is derived from an EMBL/GenBank/DDBJ whole genome shotgun (WGS) entry which is preliminary data.</text>
</comment>